<sequence length="565" mass="63853">MPVDILLDYFRKLERASTFTMLAHLAAIIANTDDGILGETSRLLTRSALIFSPGDSAVESAVREYVLSAADDRAIAHEQVIYFAQAIALLECPEVGETPTEGLIAFLLLAANDHVHDWLAPDSSRLDLLDKTVADFWFLSLFNHGGDPLRQLARTVLMMDQQPRINALSDPTKWRELQRHALGAPFPEYLDSFLSPIFMLSRFWGESAPPVMNPSSLFKETSLAPGVGERWLAELTWSLDEAATHLESRRRPNGLPHAPTIFYRKPFVSVRPDVVVASSPWMVAQQLTIGLWGRFNAAAKTMFEKRGNQIWSSTFGELFERWCRSLVAEAQAQGLFAGRAFLSPNLGDDNEIEDVVIFDGNLVMLGSVKAKIVREEAVKIAHSRDDPLEWLRLFFFESRTEGKAKGHRAGALWLLHDKIDRVRAGEYEPRIPRDAYVLPVLIVFDDICDTPMLYKWLERECVTRGALQQDDVLPVTLVSSDDYESMMAFASRGKSVCEMLQEKTSARWKYISLKQYLIHLHPHLEDHRLPIAERTFGDLGKRTLDRLFRRHLAPHDGEEASNAAD</sequence>
<gene>
    <name evidence="1" type="ORF">POL72_13375</name>
</gene>
<keyword evidence="2" id="KW-1185">Reference proteome</keyword>
<proteinExistence type="predicted"/>
<dbReference type="Proteomes" id="UP001217485">
    <property type="component" value="Unassembled WGS sequence"/>
</dbReference>
<protein>
    <submittedName>
        <fullName evidence="1">Uncharacterized protein</fullName>
    </submittedName>
</protein>
<evidence type="ECO:0000313" key="2">
    <source>
        <dbReference type="Proteomes" id="UP001217485"/>
    </source>
</evidence>
<reference evidence="1 2" key="1">
    <citation type="submission" date="2023-01" db="EMBL/GenBank/DDBJ databases">
        <title>Minimal conservation of predation-associated metabolite biosynthetic gene clusters underscores biosynthetic potential of Myxococcota including descriptions for ten novel species: Archangium lansinium sp. nov., Myxococcus landrumus sp. nov., Nannocystis bai.</title>
        <authorList>
            <person name="Ahearne A."/>
            <person name="Stevens C."/>
            <person name="Dowd S."/>
        </authorList>
    </citation>
    <scope>NUCLEOTIDE SEQUENCE [LARGE SCALE GENOMIC DNA]</scope>
    <source>
        <strain evidence="1 2">WIWO2</strain>
    </source>
</reference>
<organism evidence="1 2">
    <name type="scientific">Sorangium atrum</name>
    <dbReference type="NCBI Taxonomy" id="2995308"/>
    <lineage>
        <taxon>Bacteria</taxon>
        <taxon>Pseudomonadati</taxon>
        <taxon>Myxococcota</taxon>
        <taxon>Polyangia</taxon>
        <taxon>Polyangiales</taxon>
        <taxon>Polyangiaceae</taxon>
        <taxon>Sorangium</taxon>
    </lineage>
</organism>
<name>A0ABT5BYM6_9BACT</name>
<comment type="caution">
    <text evidence="1">The sequence shown here is derived from an EMBL/GenBank/DDBJ whole genome shotgun (WGS) entry which is preliminary data.</text>
</comment>
<accession>A0ABT5BYM6</accession>
<dbReference type="EMBL" id="JAQNDK010000001">
    <property type="protein sequence ID" value="MDC0678730.1"/>
    <property type="molecule type" value="Genomic_DNA"/>
</dbReference>
<evidence type="ECO:0000313" key="1">
    <source>
        <dbReference type="EMBL" id="MDC0678730.1"/>
    </source>
</evidence>
<dbReference type="RefSeq" id="WP_272095569.1">
    <property type="nucleotide sequence ID" value="NZ_JAQNDK010000001.1"/>
</dbReference>